<name>A0A0A9FV56_ARUDO</name>
<evidence type="ECO:0000313" key="2">
    <source>
        <dbReference type="EMBL" id="JAE14201.1"/>
    </source>
</evidence>
<dbReference type="AlphaFoldDB" id="A0A0A9FV56"/>
<organism evidence="2">
    <name type="scientific">Arundo donax</name>
    <name type="common">Giant reed</name>
    <name type="synonym">Donax arundinaceus</name>
    <dbReference type="NCBI Taxonomy" id="35708"/>
    <lineage>
        <taxon>Eukaryota</taxon>
        <taxon>Viridiplantae</taxon>
        <taxon>Streptophyta</taxon>
        <taxon>Embryophyta</taxon>
        <taxon>Tracheophyta</taxon>
        <taxon>Spermatophyta</taxon>
        <taxon>Magnoliopsida</taxon>
        <taxon>Liliopsida</taxon>
        <taxon>Poales</taxon>
        <taxon>Poaceae</taxon>
        <taxon>PACMAD clade</taxon>
        <taxon>Arundinoideae</taxon>
        <taxon>Arundineae</taxon>
        <taxon>Arundo</taxon>
    </lineage>
</organism>
<reference evidence="2" key="1">
    <citation type="submission" date="2014-09" db="EMBL/GenBank/DDBJ databases">
        <authorList>
            <person name="Magalhaes I.L.F."/>
            <person name="Oliveira U."/>
            <person name="Santos F.R."/>
            <person name="Vidigal T.H.D.A."/>
            <person name="Brescovit A.D."/>
            <person name="Santos A.J."/>
        </authorList>
    </citation>
    <scope>NUCLEOTIDE SEQUENCE</scope>
    <source>
        <tissue evidence="2">Shoot tissue taken approximately 20 cm above the soil surface</tissue>
    </source>
</reference>
<dbReference type="EMBL" id="GBRH01183695">
    <property type="protein sequence ID" value="JAE14201.1"/>
    <property type="molecule type" value="Transcribed_RNA"/>
</dbReference>
<reference evidence="2" key="2">
    <citation type="journal article" date="2015" name="Data Brief">
        <title>Shoot transcriptome of the giant reed, Arundo donax.</title>
        <authorList>
            <person name="Barrero R.A."/>
            <person name="Guerrero F.D."/>
            <person name="Moolhuijzen P."/>
            <person name="Goolsby J.A."/>
            <person name="Tidwell J."/>
            <person name="Bellgard S.E."/>
            <person name="Bellgard M.I."/>
        </authorList>
    </citation>
    <scope>NUCLEOTIDE SEQUENCE</scope>
    <source>
        <tissue evidence="2">Shoot tissue taken approximately 20 cm above the soil surface</tissue>
    </source>
</reference>
<feature type="region of interest" description="Disordered" evidence="1">
    <location>
        <begin position="1"/>
        <end position="26"/>
    </location>
</feature>
<proteinExistence type="predicted"/>
<evidence type="ECO:0000256" key="1">
    <source>
        <dbReference type="SAM" id="MobiDB-lite"/>
    </source>
</evidence>
<accession>A0A0A9FV56</accession>
<sequence>MPPYTGGRATDPTLPYIPGTAPAHTW</sequence>
<protein>
    <submittedName>
        <fullName evidence="2">Uncharacterized protein</fullName>
    </submittedName>
</protein>